<proteinExistence type="predicted"/>
<reference evidence="3 4" key="1">
    <citation type="submission" date="2019-07" db="EMBL/GenBank/DDBJ databases">
        <title>Thalassofilum flectens gen. nov., sp. nov., a novel moderate thermophilic anaerobe from a shallow sea hot spring in Kunashir Island (Russia), representing a new family in the order Bacteroidales, and proposal of Thalassofilacea fam. nov.</title>
        <authorList>
            <person name="Kochetkova T.V."/>
            <person name="Podosokorskaya O.A."/>
            <person name="Novikov A."/>
            <person name="Elcheninov A.G."/>
            <person name="Toshchakov S.V."/>
            <person name="Kublanov I.V."/>
        </authorList>
    </citation>
    <scope>NUCLEOTIDE SEQUENCE [LARGE SCALE GENOMIC DNA]</scope>
    <source>
        <strain evidence="3 4">38-H</strain>
    </source>
</reference>
<organism evidence="3 4">
    <name type="scientific">Tenuifilum thalassicum</name>
    <dbReference type="NCBI Taxonomy" id="2590900"/>
    <lineage>
        <taxon>Bacteria</taxon>
        <taxon>Pseudomonadati</taxon>
        <taxon>Bacteroidota</taxon>
        <taxon>Bacteroidia</taxon>
        <taxon>Bacteroidales</taxon>
        <taxon>Tenuifilaceae</taxon>
        <taxon>Tenuifilum</taxon>
    </lineage>
</organism>
<dbReference type="Gene3D" id="3.10.28.20">
    <property type="entry name" value="Acetamidase/Formamidase-like domains"/>
    <property type="match status" value="1"/>
</dbReference>
<dbReference type="InterPro" id="IPR008964">
    <property type="entry name" value="Invasin/intimin_cell_adhesion"/>
</dbReference>
<dbReference type="RefSeq" id="WP_173072743.1">
    <property type="nucleotide sequence ID" value="NZ_CP041345.1"/>
</dbReference>
<dbReference type="Proteomes" id="UP000500961">
    <property type="component" value="Chromosome"/>
</dbReference>
<dbReference type="AlphaFoldDB" id="A0A7D4CQ54"/>
<feature type="chain" id="PRO_5029602260" description="Lipoprotein LPP20-like domain-containing protein" evidence="1">
    <location>
        <begin position="25"/>
        <end position="457"/>
    </location>
</feature>
<dbReference type="InterPro" id="IPR024952">
    <property type="entry name" value="LPP20-like_dom"/>
</dbReference>
<dbReference type="Pfam" id="PF02169">
    <property type="entry name" value="LPP20"/>
    <property type="match status" value="1"/>
</dbReference>
<feature type="domain" description="Lipoprotein LPP20-like" evidence="2">
    <location>
        <begin position="30"/>
        <end position="120"/>
    </location>
</feature>
<dbReference type="Gene3D" id="2.60.40.10">
    <property type="entry name" value="Immunoglobulins"/>
    <property type="match status" value="1"/>
</dbReference>
<dbReference type="PROSITE" id="PS51257">
    <property type="entry name" value="PROKAR_LIPOPROTEIN"/>
    <property type="match status" value="1"/>
</dbReference>
<evidence type="ECO:0000256" key="1">
    <source>
        <dbReference type="SAM" id="SignalP"/>
    </source>
</evidence>
<keyword evidence="1" id="KW-0732">Signal</keyword>
<accession>A0A7D4CQ54</accession>
<dbReference type="KEGG" id="ttz:FHG85_02645"/>
<dbReference type="InterPro" id="IPR013783">
    <property type="entry name" value="Ig-like_fold"/>
</dbReference>
<dbReference type="SUPFAM" id="SSF49373">
    <property type="entry name" value="Invasin/intimin cell-adhesion fragments"/>
    <property type="match status" value="1"/>
</dbReference>
<feature type="signal peptide" evidence="1">
    <location>
        <begin position="1"/>
        <end position="24"/>
    </location>
</feature>
<sequence length="457" mass="50385">MKRLIVLAAITSILFGCGSSSKVAEIPPAPSWVQSRPNLPGYYVGIGSARKSTPDYQQAAKQNALADMASDISVTISAKSVLNSFETQEYFSEDFRQSVRAEAQKELEGYEVVSTWEDQNTYWIYFRLSKDKYAKMVAEKKATATAKSLDFYDKAIAAINANDSKTALLMLIRALEPIKPYLNESIAANYNGKDILLSNEIINQITSTINSLIVSGPDELTAKLGHPIKGSELTYTVKNKNGIPQNSIPLKFTFSANSYLSKSSTTNNEGKASFDVEAVRSRKKIETAKVIVDVESIVKEATRDFAISKAISRIKAPTTETRITITRPSFYIASDEKNLNQPLNQTPLADALRSNILKLGFPIADNPNDADFIVNVTANTKPAGRANQYIQVVMNLDVNVQNKEGNLVYTLSNRRIKASHFKAPQAGANAYKDAVEKINSSIVREIITRVIRGDRAY</sequence>
<gene>
    <name evidence="3" type="ORF">FHG85_02645</name>
</gene>
<protein>
    <recommendedName>
        <fullName evidence="2">Lipoprotein LPP20-like domain-containing protein</fullName>
    </recommendedName>
</protein>
<evidence type="ECO:0000313" key="4">
    <source>
        <dbReference type="Proteomes" id="UP000500961"/>
    </source>
</evidence>
<dbReference type="EMBL" id="CP041345">
    <property type="protein sequence ID" value="QKG79205.1"/>
    <property type="molecule type" value="Genomic_DNA"/>
</dbReference>
<name>A0A7D4CQ54_9BACT</name>
<evidence type="ECO:0000313" key="3">
    <source>
        <dbReference type="EMBL" id="QKG79205.1"/>
    </source>
</evidence>
<keyword evidence="4" id="KW-1185">Reference proteome</keyword>
<evidence type="ECO:0000259" key="2">
    <source>
        <dbReference type="Pfam" id="PF02169"/>
    </source>
</evidence>